<protein>
    <submittedName>
        <fullName evidence="1">Uncharacterized protein</fullName>
    </submittedName>
</protein>
<proteinExistence type="predicted"/>
<name>A0A2P2NKA7_RHIMU</name>
<dbReference type="AlphaFoldDB" id="A0A2P2NKA7"/>
<organism evidence="1">
    <name type="scientific">Rhizophora mucronata</name>
    <name type="common">Asiatic mangrove</name>
    <dbReference type="NCBI Taxonomy" id="61149"/>
    <lineage>
        <taxon>Eukaryota</taxon>
        <taxon>Viridiplantae</taxon>
        <taxon>Streptophyta</taxon>
        <taxon>Embryophyta</taxon>
        <taxon>Tracheophyta</taxon>
        <taxon>Spermatophyta</taxon>
        <taxon>Magnoliopsida</taxon>
        <taxon>eudicotyledons</taxon>
        <taxon>Gunneridae</taxon>
        <taxon>Pentapetalae</taxon>
        <taxon>rosids</taxon>
        <taxon>fabids</taxon>
        <taxon>Malpighiales</taxon>
        <taxon>Rhizophoraceae</taxon>
        <taxon>Rhizophora</taxon>
    </lineage>
</organism>
<sequence length="72" mass="8091">MFFVEVAVSFGKQAAFRVCGINILTTNPFSFESWRAIACRHLAGSGIFRSTFGCYVTVNKYNYQYADSDMGK</sequence>
<accession>A0A2P2NKA7</accession>
<evidence type="ECO:0000313" key="1">
    <source>
        <dbReference type="EMBL" id="MBX42820.1"/>
    </source>
</evidence>
<dbReference type="EMBL" id="GGEC01062336">
    <property type="protein sequence ID" value="MBX42820.1"/>
    <property type="molecule type" value="Transcribed_RNA"/>
</dbReference>
<reference evidence="1" key="1">
    <citation type="submission" date="2018-02" db="EMBL/GenBank/DDBJ databases">
        <title>Rhizophora mucronata_Transcriptome.</title>
        <authorList>
            <person name="Meera S.P."/>
            <person name="Sreeshan A."/>
            <person name="Augustine A."/>
        </authorList>
    </citation>
    <scope>NUCLEOTIDE SEQUENCE</scope>
    <source>
        <tissue evidence="1">Leaf</tissue>
    </source>
</reference>